<name>A0A5C6G0D7_METRR</name>
<dbReference type="EMBL" id="SBHS01000044">
    <property type="protein sequence ID" value="TWU71475.1"/>
    <property type="molecule type" value="Genomic_DNA"/>
</dbReference>
<evidence type="ECO:0000313" key="3">
    <source>
        <dbReference type="Proteomes" id="UP000317257"/>
    </source>
</evidence>
<evidence type="ECO:0000259" key="1">
    <source>
        <dbReference type="Pfam" id="PF24764"/>
    </source>
</evidence>
<comment type="caution">
    <text evidence="2">The sequence shown here is derived from an EMBL/GenBank/DDBJ whole genome shotgun (WGS) entry which is preliminary data.</text>
</comment>
<protein>
    <recommendedName>
        <fullName evidence="1">Integrase core domain-containing protein</fullName>
    </recommendedName>
</protein>
<sequence length="577" mass="67370">MPLRRRIEAFREAIEIRRNEGHSNDQIYAFLNESLVADGGSTISFRTFKRQLSDWGLTASVPSHQKLQPLYEDICDLYYEGVSIQDILVNINSQLQLRNNVPISERTLYNQLERWGFVKVKSLIQGNSHCYTAACQAAVLQQVFSFVLFHSLCLNSRHKALEVSGDLINRVKYYFFNFGFSDLSILRDLQREGYSEANRWMIRRIRYCYGMKRRHRIPEEREETLNRAIEFLHQDLQQSTAILGFGKGLLYQYVRQQAQLAVSQRRLYDYYRSVFPEEVAGRRDGNFKQRGDFKVPGPNFLWSLDGYEKLKRFGFQIYGCIDAYSRCIIWFFIGRSATTSISTLKQYLQAVQRLQMRPFFTRSDCGVETPLWAAAQATLAKAGPKKLKYTDEDGISHYYEQGDRLDSCHLYGPSTRNVKIESWWRQLRGGATDRWITFFNELAGYAIFRDNNLADQIAMYAIYGPIIRDELGQFVRLWNGHIIRNQPNRPNVRSGIPMDLYHTTEDPNWGVSLSQDDNSPDQQVLHNMLSPLEHIDIETLLPEETEAWCNQRLQEIGFEARLDLEDDSKRPYVDKFI</sequence>
<dbReference type="InterPro" id="IPR058913">
    <property type="entry name" value="Integrase_dom_put"/>
</dbReference>
<dbReference type="Proteomes" id="UP000317257">
    <property type="component" value="Unassembled WGS sequence"/>
</dbReference>
<gene>
    <name evidence="2" type="ORF">ED733_003158</name>
</gene>
<dbReference type="Pfam" id="PF24764">
    <property type="entry name" value="rva_4"/>
    <property type="match status" value="2"/>
</dbReference>
<proteinExistence type="predicted"/>
<dbReference type="PANTHER" id="PTHR46791">
    <property type="entry name" value="EXPRESSED PROTEIN"/>
    <property type="match status" value="1"/>
</dbReference>
<dbReference type="PANTHER" id="PTHR46791:SF5">
    <property type="entry name" value="CLR5 DOMAIN-CONTAINING PROTEIN-RELATED"/>
    <property type="match status" value="1"/>
</dbReference>
<organism evidence="2 3">
    <name type="scientific">Metarhizium rileyi (strain RCEF 4871)</name>
    <name type="common">Nomuraea rileyi</name>
    <dbReference type="NCBI Taxonomy" id="1649241"/>
    <lineage>
        <taxon>Eukaryota</taxon>
        <taxon>Fungi</taxon>
        <taxon>Dikarya</taxon>
        <taxon>Ascomycota</taxon>
        <taxon>Pezizomycotina</taxon>
        <taxon>Sordariomycetes</taxon>
        <taxon>Hypocreomycetidae</taxon>
        <taxon>Hypocreales</taxon>
        <taxon>Clavicipitaceae</taxon>
        <taxon>Metarhizium</taxon>
    </lineage>
</organism>
<dbReference type="AlphaFoldDB" id="A0A5C6G0D7"/>
<accession>A0A5C6G0D7</accession>
<evidence type="ECO:0000313" key="2">
    <source>
        <dbReference type="EMBL" id="TWU71475.1"/>
    </source>
</evidence>
<feature type="domain" description="Integrase core" evidence="1">
    <location>
        <begin position="407"/>
        <end position="489"/>
    </location>
</feature>
<feature type="domain" description="Integrase core" evidence="1">
    <location>
        <begin position="293"/>
        <end position="370"/>
    </location>
</feature>
<reference evidence="3" key="1">
    <citation type="submission" date="2018-12" db="EMBL/GenBank/DDBJ databases">
        <title>The complete genome of Metarhizium rileyi, a key fungal pathogen of Lepidoptera.</title>
        <authorList>
            <person name="Binneck E."/>
            <person name="Lastra C.C.L."/>
            <person name="Sosa-Gomez D.R."/>
        </authorList>
    </citation>
    <scope>NUCLEOTIDE SEQUENCE [LARGE SCALE GENOMIC DNA]</scope>
    <source>
        <strain evidence="3">Cep018-CH2</strain>
    </source>
</reference>